<protein>
    <submittedName>
        <fullName evidence="2">Uncharacterized protein</fullName>
    </submittedName>
</protein>
<dbReference type="EMBL" id="MN740000">
    <property type="protein sequence ID" value="QHT82443.1"/>
    <property type="molecule type" value="Genomic_DNA"/>
</dbReference>
<accession>A0A6C0HRC6</accession>
<feature type="compositionally biased region" description="Low complexity" evidence="1">
    <location>
        <begin position="48"/>
        <end position="62"/>
    </location>
</feature>
<sequence length="531" mass="60302">MSIKCPPKCSKGYKCVSGTCILKPHTLTKRTKTPKSLDKSSTRKRRTPPSGSGSGSDSDSSPVPNVLISSPQTKKRKTCETNAMELVVAFCVAYPREISNMETLKQTVDNYKDRGLVKFNNSTEFNGYNDDLQKRTPKLINPYISSFNLEWAKSGMNYNISEVFVGGKKCSCQKIQQLNQGLDKKETKADVYVKYNDGTVIGISVKQDPSATKCNYSINILLELDKDQTKLLNDIKKQIFIQAGFPEFKKADRPKHSKLFYTDNLYWREAARLIVTSDQFKYNLYKYITGIEVPYPLFEFNGKNLYNLNSVDVGRVARPTVTLTYDENSRFLANDNPRSAAKIFFRFSINDNLYWCEIRWKGDMFNAAPQIHVYGVDSQEGSATYHAKSVSRFRPLAQALSMPQAPSIPLAQLISMPQPPSMPAPRQMLLADAKAKLNIISNQCKRIRYLLERGYRVNIDLEIFIRTTDDLYKMGTELFGNLTLEQIDFLVLNILSQQLDDALKLGAEEGAVNLLFDKIKRIIITLYKILE</sequence>
<name>A0A6C0HRC6_9ZZZZ</name>
<evidence type="ECO:0000256" key="1">
    <source>
        <dbReference type="SAM" id="MobiDB-lite"/>
    </source>
</evidence>
<dbReference type="AlphaFoldDB" id="A0A6C0HRC6"/>
<feature type="region of interest" description="Disordered" evidence="1">
    <location>
        <begin position="28"/>
        <end position="74"/>
    </location>
</feature>
<organism evidence="2">
    <name type="scientific">viral metagenome</name>
    <dbReference type="NCBI Taxonomy" id="1070528"/>
    <lineage>
        <taxon>unclassified sequences</taxon>
        <taxon>metagenomes</taxon>
        <taxon>organismal metagenomes</taxon>
    </lineage>
</organism>
<proteinExistence type="predicted"/>
<evidence type="ECO:0000313" key="2">
    <source>
        <dbReference type="EMBL" id="QHT82443.1"/>
    </source>
</evidence>
<reference evidence="2" key="1">
    <citation type="journal article" date="2020" name="Nature">
        <title>Giant virus diversity and host interactions through global metagenomics.</title>
        <authorList>
            <person name="Schulz F."/>
            <person name="Roux S."/>
            <person name="Paez-Espino D."/>
            <person name="Jungbluth S."/>
            <person name="Walsh D.A."/>
            <person name="Denef V.J."/>
            <person name="McMahon K.D."/>
            <person name="Konstantinidis K.T."/>
            <person name="Eloe-Fadrosh E.A."/>
            <person name="Kyrpides N.C."/>
            <person name="Woyke T."/>
        </authorList>
    </citation>
    <scope>NUCLEOTIDE SEQUENCE</scope>
    <source>
        <strain evidence="2">GVMAG-M-3300023184-161</strain>
    </source>
</reference>